<dbReference type="InterPro" id="IPR011009">
    <property type="entry name" value="Kinase-like_dom_sf"/>
</dbReference>
<keyword evidence="2" id="KW-0723">Serine/threonine-protein kinase</keyword>
<dbReference type="Gene3D" id="1.10.510.10">
    <property type="entry name" value="Transferase(Phosphotransferase) domain 1"/>
    <property type="match status" value="1"/>
</dbReference>
<accession>G0SHH1</accession>
<dbReference type="InterPro" id="IPR008271">
    <property type="entry name" value="Ser/Thr_kinase_AS"/>
</dbReference>
<evidence type="ECO:0000256" key="4">
    <source>
        <dbReference type="ARBA" id="ARBA00022741"/>
    </source>
</evidence>
<dbReference type="SMART" id="SM00220">
    <property type="entry name" value="S_TKc"/>
    <property type="match status" value="1"/>
</dbReference>
<dbReference type="EC" id="2.7.11.1" evidence="1"/>
<evidence type="ECO:0000313" key="9">
    <source>
        <dbReference type="Proteomes" id="UP000008066"/>
    </source>
</evidence>
<dbReference type="EMBL" id="GL988047">
    <property type="protein sequence ID" value="EGS17660.1"/>
    <property type="molecule type" value="Genomic_DNA"/>
</dbReference>
<keyword evidence="5" id="KW-0418">Kinase</keyword>
<keyword evidence="6" id="KW-0067">ATP-binding</keyword>
<dbReference type="KEGG" id="cthr:CTHT_0070000"/>
<dbReference type="RefSeq" id="XP_006697278.1">
    <property type="nucleotide sequence ID" value="XM_006697215.1"/>
</dbReference>
<dbReference type="OMA" id="ADHEEYE"/>
<evidence type="ECO:0000259" key="7">
    <source>
        <dbReference type="PROSITE" id="PS50011"/>
    </source>
</evidence>
<evidence type="ECO:0000256" key="3">
    <source>
        <dbReference type="ARBA" id="ARBA00022679"/>
    </source>
</evidence>
<dbReference type="GO" id="GO:0005524">
    <property type="term" value="F:ATP binding"/>
    <property type="evidence" value="ECO:0007669"/>
    <property type="project" value="UniProtKB-KW"/>
</dbReference>
<sequence length="331" mass="37884">MASNSLFQIGRVLTGRRSTYTILKELHRAATADQSAVYLAIDSFDEKCIVKSVHGHWRLQNEAKILNHYQSKTRHLRPLLDEILPEDPADPPSIVLRHLDSELLTESNNKRLTRPEIKQVARGVLEALRVLHKDGMVHTDVKLDNIFVNYGEDGKRFSEIQLGDCGGVVHKDSHFAREGHLIGGSTSRSPEALFQLHWGTPTDVWSFGNAILSLIHGSNYHQFDPRNEGIMPDHEAYDYTVVKRMYDSFGPFPPKMKEIIASEDVNVILKFLNDQGPPMKPFERWTTRQIPAADNAFIRRVLKLDPRDRPSVEEILEDEWFTEESEDTRKP</sequence>
<dbReference type="GeneID" id="18261038"/>
<dbReference type="SUPFAM" id="SSF56112">
    <property type="entry name" value="Protein kinase-like (PK-like)"/>
    <property type="match status" value="1"/>
</dbReference>
<dbReference type="HOGENOM" id="CLU_076146_0_0_1"/>
<evidence type="ECO:0000256" key="2">
    <source>
        <dbReference type="ARBA" id="ARBA00022527"/>
    </source>
</evidence>
<evidence type="ECO:0000256" key="6">
    <source>
        <dbReference type="ARBA" id="ARBA00022840"/>
    </source>
</evidence>
<reference evidence="8 9" key="1">
    <citation type="journal article" date="2011" name="Cell">
        <title>Insight into structure and assembly of the nuclear pore complex by utilizing the genome of a eukaryotic thermophile.</title>
        <authorList>
            <person name="Amlacher S."/>
            <person name="Sarges P."/>
            <person name="Flemming D."/>
            <person name="van Noort V."/>
            <person name="Kunze R."/>
            <person name="Devos D.P."/>
            <person name="Arumugam M."/>
            <person name="Bork P."/>
            <person name="Hurt E."/>
        </authorList>
    </citation>
    <scope>NUCLEOTIDE SEQUENCE [LARGE SCALE GENOMIC DNA]</scope>
    <source>
        <strain evidence="9">DSM 1495 / CBS 144.50 / IMI 039719</strain>
    </source>
</reference>
<keyword evidence="3" id="KW-0808">Transferase</keyword>
<dbReference type="AlphaFoldDB" id="G0SHH1"/>
<name>G0SHH1_CHATD</name>
<dbReference type="InterPro" id="IPR000719">
    <property type="entry name" value="Prot_kinase_dom"/>
</dbReference>
<dbReference type="Proteomes" id="UP000008066">
    <property type="component" value="Unassembled WGS sequence"/>
</dbReference>
<evidence type="ECO:0000313" key="8">
    <source>
        <dbReference type="EMBL" id="EGS17660.1"/>
    </source>
</evidence>
<gene>
    <name evidence="8" type="ORF">CTHT_0070000</name>
</gene>
<evidence type="ECO:0000256" key="1">
    <source>
        <dbReference type="ARBA" id="ARBA00012513"/>
    </source>
</evidence>
<dbReference type="OrthoDB" id="5979581at2759"/>
<proteinExistence type="predicted"/>
<organism evidence="9">
    <name type="scientific">Chaetomium thermophilum (strain DSM 1495 / CBS 144.50 / IMI 039719)</name>
    <name type="common">Thermochaetoides thermophila</name>
    <dbReference type="NCBI Taxonomy" id="759272"/>
    <lineage>
        <taxon>Eukaryota</taxon>
        <taxon>Fungi</taxon>
        <taxon>Dikarya</taxon>
        <taxon>Ascomycota</taxon>
        <taxon>Pezizomycotina</taxon>
        <taxon>Sordariomycetes</taxon>
        <taxon>Sordariomycetidae</taxon>
        <taxon>Sordariales</taxon>
        <taxon>Chaetomiaceae</taxon>
        <taxon>Thermochaetoides</taxon>
    </lineage>
</organism>
<dbReference type="PROSITE" id="PS50011">
    <property type="entry name" value="PROTEIN_KINASE_DOM"/>
    <property type="match status" value="1"/>
</dbReference>
<dbReference type="STRING" id="759272.G0SHH1"/>
<dbReference type="eggNOG" id="KOG0575">
    <property type="taxonomic scope" value="Eukaryota"/>
</dbReference>
<dbReference type="GO" id="GO:0004674">
    <property type="term" value="F:protein serine/threonine kinase activity"/>
    <property type="evidence" value="ECO:0007669"/>
    <property type="project" value="UniProtKB-KW"/>
</dbReference>
<dbReference type="GO" id="GO:0005634">
    <property type="term" value="C:nucleus"/>
    <property type="evidence" value="ECO:0007669"/>
    <property type="project" value="TreeGrafter"/>
</dbReference>
<dbReference type="PANTHER" id="PTHR44167">
    <property type="entry name" value="OVARIAN-SPECIFIC SERINE/THREONINE-PROTEIN KINASE LOK-RELATED"/>
    <property type="match status" value="1"/>
</dbReference>
<dbReference type="Pfam" id="PF00069">
    <property type="entry name" value="Pkinase"/>
    <property type="match status" value="1"/>
</dbReference>
<dbReference type="PANTHER" id="PTHR44167:SF23">
    <property type="entry name" value="CDC7 KINASE, ISOFORM A-RELATED"/>
    <property type="match status" value="1"/>
</dbReference>
<feature type="domain" description="Protein kinase" evidence="7">
    <location>
        <begin position="1"/>
        <end position="321"/>
    </location>
</feature>
<dbReference type="PROSITE" id="PS00108">
    <property type="entry name" value="PROTEIN_KINASE_ST"/>
    <property type="match status" value="1"/>
</dbReference>
<keyword evidence="4" id="KW-0547">Nucleotide-binding</keyword>
<dbReference type="GO" id="GO:0044773">
    <property type="term" value="P:mitotic DNA damage checkpoint signaling"/>
    <property type="evidence" value="ECO:0007669"/>
    <property type="project" value="TreeGrafter"/>
</dbReference>
<evidence type="ECO:0000256" key="5">
    <source>
        <dbReference type="ARBA" id="ARBA00022777"/>
    </source>
</evidence>
<protein>
    <recommendedName>
        <fullName evidence="1">non-specific serine/threonine protein kinase</fullName>
        <ecNumber evidence="1">2.7.11.1</ecNumber>
    </recommendedName>
</protein>
<keyword evidence="9" id="KW-1185">Reference proteome</keyword>